<dbReference type="InterPro" id="IPR045294">
    <property type="entry name" value="Complex1_LYR_LYRM1"/>
</dbReference>
<sequence length="122" mass="14204">MSATTRQEVLGLYRKIFRIAKKWHSASGVKEETIKEKQYIVDEARTLFNKNKHVTDIETINQCIEECRARVEIGLHYGIPYPRPTHLPPLGLAIPHSKVMRTQDKLRKQAKPIYLKSYDEIS</sequence>
<gene>
    <name evidence="3" type="primary">LYRM1</name>
</gene>
<reference evidence="3" key="2">
    <citation type="submission" date="2025-09" db="UniProtKB">
        <authorList>
            <consortium name="Ensembl"/>
        </authorList>
    </citation>
    <scope>IDENTIFICATION</scope>
</reference>
<dbReference type="PANTHER" id="PTHR14273:SF0">
    <property type="entry name" value="LYR MOTIF-CONTAINING PROTEIN 1"/>
    <property type="match status" value="1"/>
</dbReference>
<evidence type="ECO:0000313" key="4">
    <source>
        <dbReference type="Proteomes" id="UP000694569"/>
    </source>
</evidence>
<feature type="domain" description="Complex 1 LYR protein" evidence="2">
    <location>
        <begin position="7"/>
        <end position="71"/>
    </location>
</feature>
<accession>A0A8C5QTW2</accession>
<name>A0A8C5QTW2_9ANUR</name>
<dbReference type="AlphaFoldDB" id="A0A8C5QTW2"/>
<keyword evidence="4" id="KW-1185">Reference proteome</keyword>
<dbReference type="Proteomes" id="UP000694569">
    <property type="component" value="Unplaced"/>
</dbReference>
<dbReference type="GeneTree" id="ENSGT00390000006695"/>
<protein>
    <submittedName>
        <fullName evidence="3">LYR motif containing 1</fullName>
    </submittedName>
</protein>
<reference evidence="3" key="1">
    <citation type="submission" date="2025-08" db="UniProtKB">
        <authorList>
            <consortium name="Ensembl"/>
        </authorList>
    </citation>
    <scope>IDENTIFICATION</scope>
</reference>
<dbReference type="Ensembl" id="ENSLLET00000043725.1">
    <property type="protein sequence ID" value="ENSLLEP00000042043.1"/>
    <property type="gene ID" value="ENSLLEG00000026743.1"/>
</dbReference>
<dbReference type="PANTHER" id="PTHR14273">
    <property type="entry name" value="LYR MOTIF-CONTAINING PROTEIN 1"/>
    <property type="match status" value="1"/>
</dbReference>
<dbReference type="OrthoDB" id="275715at2759"/>
<dbReference type="GO" id="GO:0005739">
    <property type="term" value="C:mitochondrion"/>
    <property type="evidence" value="ECO:0007669"/>
    <property type="project" value="TreeGrafter"/>
</dbReference>
<proteinExistence type="inferred from homology"/>
<comment type="similarity">
    <text evidence="1">Belongs to the complex I LYR family.</text>
</comment>
<evidence type="ECO:0000313" key="3">
    <source>
        <dbReference type="Ensembl" id="ENSLLEP00000042043.1"/>
    </source>
</evidence>
<dbReference type="Pfam" id="PF05347">
    <property type="entry name" value="Complex1_LYR"/>
    <property type="match status" value="1"/>
</dbReference>
<evidence type="ECO:0000259" key="2">
    <source>
        <dbReference type="Pfam" id="PF05347"/>
    </source>
</evidence>
<evidence type="ECO:0000256" key="1">
    <source>
        <dbReference type="ARBA" id="ARBA00009508"/>
    </source>
</evidence>
<dbReference type="CDD" id="cd20261">
    <property type="entry name" value="Complex1_LYR_LYRM1"/>
    <property type="match status" value="1"/>
</dbReference>
<dbReference type="InterPro" id="IPR008011">
    <property type="entry name" value="Complex1_LYR_dom"/>
</dbReference>
<dbReference type="InterPro" id="IPR040330">
    <property type="entry name" value="LYRM1"/>
</dbReference>
<organism evidence="3 4">
    <name type="scientific">Leptobrachium leishanense</name>
    <name type="common">Leishan spiny toad</name>
    <dbReference type="NCBI Taxonomy" id="445787"/>
    <lineage>
        <taxon>Eukaryota</taxon>
        <taxon>Metazoa</taxon>
        <taxon>Chordata</taxon>
        <taxon>Craniata</taxon>
        <taxon>Vertebrata</taxon>
        <taxon>Euteleostomi</taxon>
        <taxon>Amphibia</taxon>
        <taxon>Batrachia</taxon>
        <taxon>Anura</taxon>
        <taxon>Pelobatoidea</taxon>
        <taxon>Megophryidae</taxon>
        <taxon>Leptobrachium</taxon>
    </lineage>
</organism>